<name>A0A131YJS6_RHIAP</name>
<evidence type="ECO:0000256" key="1">
    <source>
        <dbReference type="SAM" id="MobiDB-lite"/>
    </source>
</evidence>
<proteinExistence type="predicted"/>
<reference evidence="2" key="1">
    <citation type="journal article" date="2016" name="Ticks Tick Borne Dis.">
        <title>De novo assembly and annotation of the salivary gland transcriptome of Rhipicephalus appendiculatus male and female ticks during blood feeding.</title>
        <authorList>
            <person name="de Castro M.H."/>
            <person name="de Klerk D."/>
            <person name="Pienaar R."/>
            <person name="Latif A.A."/>
            <person name="Rees D.J."/>
            <person name="Mans B.J."/>
        </authorList>
    </citation>
    <scope>NUCLEOTIDE SEQUENCE</scope>
    <source>
        <tissue evidence="2">Salivary glands</tissue>
    </source>
</reference>
<evidence type="ECO:0000313" key="2">
    <source>
        <dbReference type="EMBL" id="JAP78316.1"/>
    </source>
</evidence>
<feature type="region of interest" description="Disordered" evidence="1">
    <location>
        <begin position="344"/>
        <end position="366"/>
    </location>
</feature>
<feature type="region of interest" description="Disordered" evidence="1">
    <location>
        <begin position="154"/>
        <end position="181"/>
    </location>
</feature>
<feature type="compositionally biased region" description="Low complexity" evidence="1">
    <location>
        <begin position="1453"/>
        <end position="1468"/>
    </location>
</feature>
<organism evidence="2">
    <name type="scientific">Rhipicephalus appendiculatus</name>
    <name type="common">Brown ear tick</name>
    <dbReference type="NCBI Taxonomy" id="34631"/>
    <lineage>
        <taxon>Eukaryota</taxon>
        <taxon>Metazoa</taxon>
        <taxon>Ecdysozoa</taxon>
        <taxon>Arthropoda</taxon>
        <taxon>Chelicerata</taxon>
        <taxon>Arachnida</taxon>
        <taxon>Acari</taxon>
        <taxon>Parasitiformes</taxon>
        <taxon>Ixodida</taxon>
        <taxon>Ixodoidea</taxon>
        <taxon>Ixodidae</taxon>
        <taxon>Rhipicephalinae</taxon>
        <taxon>Rhipicephalus</taxon>
        <taxon>Rhipicephalus</taxon>
    </lineage>
</organism>
<feature type="region of interest" description="Disordered" evidence="1">
    <location>
        <begin position="1439"/>
        <end position="1470"/>
    </location>
</feature>
<feature type="region of interest" description="Disordered" evidence="1">
    <location>
        <begin position="822"/>
        <end position="842"/>
    </location>
</feature>
<dbReference type="EMBL" id="GEDV01010241">
    <property type="protein sequence ID" value="JAP78316.1"/>
    <property type="molecule type" value="Transcribed_RNA"/>
</dbReference>
<sequence>MKVQAPAAKAGPAKRIPFEGELKGTSLQPVVPSFPTIQTLTPTVKPPAVLLKAPAAVQANEIATPALNVSPSTPRVLTQGVNQAMKIQAPSTMIEPTNSVSFMGGLKRITKPATIPSHPAIETLTPTVESTAVFPKTLSAVQASAITIPAINIPRSTPRLPTEGGNEEMKIEPPSTMVQPTKSVSVEGELKGTTESATAPSLPTIAKVTLAVKSEPELPNTPSGVQASDIITPILNVGLSTPKVRAHGRNVEMKVQPPSPKAGKTKSLSFEGELNKTRERAMTASLPRIEVLAAAVESVPEFPKTPSAAHANEITTPLINVTPSIPGVTAQEGNVVVEIHTPSPKVEETENVPSAGKLKRATGPAIGPSYPNVKTLLSPAVKSTAELPKTPSGAQANEITTFIFNVPPPTPRVPMHGGNVALKIHPPPPNLRQMKNVSFESGLNKPSAGLPNKVIIPKLNLPTSAPIVPRQGDNAAIKIQPPSPKIEQTKSVSFEGGLNTITKPTIVPSFGTIQRLTPSEKSPAELPRTPSTLHADITTPRLNSSPSAPIVPMRGFNVATKILPPSPMIQKPKSAISEGKLNRITELATTSSHPTMESSPLALKSAAQLPNTPSAMHAHKISTPVFNVPLLTPRVPKGGSNVATKIPPGSLKVEHKKSAPFEDMLRRTTEPALAPSLLKVEKLSPGGKFVAELAKQPSPHLVKGIITMGLNMRPSASKVLTLARSEGTKMRPPGESVAQTKGASFEVEPKRATEPAAGSSQSRKVGASISAVHLTKKASGRLVVKVNPMGSIFPPPIIPVFTKAGNAPKNMQPPGPNLLHPKNGSFEGELKGSKESTTGPSFNKAQSFMSVMKSEAEIPKERSALLKNEINYAGVTAPRLLGITGTEVIKVQPSTPNVSQPTLVSVAASLRRSASRIGNGLTEFDIETMHRKESKIVPEMPSHAANISREKAALALPTQDVSRELRATSNTPMNQPAIRNAIAELATNSLLLPLKKPVEGNLTALSAGPPLLTKNEVANKTHKQPSVSVLLQPTSKAINVSINSQAINVFAKSRLIPHAGPYAQHASYHTNNEGASNERLTSLKFLPDLAQITPLDVAPPNNADQGHLFEATLRAISHNIGSPIQTQSTFREMMKPVRGIPQLTTLIEQARSRNFMNTRFGAPEAKNSLLRRNILYNTEPLRERNGLENYALFGTRAIWPFQQPSSARSRTLLEERLGVMNSHKSFGLSPYLFKPQKPIQPPHFMYEHVRILPDRVPVFVKSNTHVLRRICEFLDIKKPDGWNGYSSNLINAQLPSRLYATLPYWHSATFELFLSQKVESNHDLIRRQKFMPFIPKAGPNVRGFFLPLSTPPTRVPLIPLRNLESRRTRDSHFLPKPDFESRYAHQRTAFAVLPHWHPKTFEHLLQEEVESGHDLVRRRDFAPSIRNSAEYVRGSISPPRAHFQYSTRDSPKATATSGPSGASRSPGRMNVESRKLYSSNLLERRPLLLLLYAMQSPWYPRTIEHVLSQEGKSRKGLQIKRIFFPFIKNDRNDMGAVTPPLSTYSEYMPRVHSRIFAERRSRIPNGLFDSR</sequence>
<feature type="region of interest" description="Disordered" evidence="1">
    <location>
        <begin position="517"/>
        <end position="549"/>
    </location>
</feature>
<accession>A0A131YJS6</accession>
<feature type="region of interest" description="Disordered" evidence="1">
    <location>
        <begin position="725"/>
        <end position="765"/>
    </location>
</feature>
<protein>
    <submittedName>
        <fullName evidence="2">Mucin</fullName>
    </submittedName>
</protein>